<accession>A0A8J3W8Y2</accession>
<feature type="region of interest" description="Disordered" evidence="1">
    <location>
        <begin position="1"/>
        <end position="158"/>
    </location>
</feature>
<feature type="compositionally biased region" description="Basic and acidic residues" evidence="1">
    <location>
        <begin position="37"/>
        <end position="80"/>
    </location>
</feature>
<sequence length="352" mass="36437">MRGRGDARAQGGGEGDDRGVGSRAAPEGDAGAAAHGQRGEADASGRVGRAELRHQRHPLTDRDHRQDRPEVVDVVPDPRGEPGGLAGADGHRVAERARSGDDPGLVPAADERDARRRAGVPGPGLGVGSASRRGGRGAAGGVRGGEGGVGGVPGGEVHGLFEQGERVQGEVGLGGDEVVLVDQGHVQVAGAQAGGDLGGVDLVHHRLQGRVLPGQRRQGRGQDGAGRRGEGADPDGPAQVRPGGGQLGRGLLQPFQYGLRVPDQRDPRRGERHPAAGPLQQRHPGLPLQGGELLGDRRRSEHQRLGHRGDRAPMGEFAEQAEPSHIEHQISLTFGKETRTGPAWSVAVRLGA</sequence>
<dbReference type="Proteomes" id="UP000616724">
    <property type="component" value="Unassembled WGS sequence"/>
</dbReference>
<dbReference type="EMBL" id="BOOH01000056">
    <property type="protein sequence ID" value="GIH80193.1"/>
    <property type="molecule type" value="Genomic_DNA"/>
</dbReference>
<evidence type="ECO:0000313" key="2">
    <source>
        <dbReference type="EMBL" id="GIH80193.1"/>
    </source>
</evidence>
<keyword evidence="3" id="KW-1185">Reference proteome</keyword>
<reference evidence="2 3" key="1">
    <citation type="submission" date="2021-01" db="EMBL/GenBank/DDBJ databases">
        <title>Whole genome shotgun sequence of Planobispora longispora NBRC 13918.</title>
        <authorList>
            <person name="Komaki H."/>
            <person name="Tamura T."/>
        </authorList>
    </citation>
    <scope>NUCLEOTIDE SEQUENCE [LARGE SCALE GENOMIC DNA]</scope>
    <source>
        <strain evidence="2 3">NBRC 13918</strain>
    </source>
</reference>
<protein>
    <submittedName>
        <fullName evidence="2">Uncharacterized protein</fullName>
    </submittedName>
</protein>
<dbReference type="AlphaFoldDB" id="A0A8J3W8Y2"/>
<feature type="region of interest" description="Disordered" evidence="1">
    <location>
        <begin position="208"/>
        <end position="289"/>
    </location>
</feature>
<evidence type="ECO:0000313" key="3">
    <source>
        <dbReference type="Proteomes" id="UP000616724"/>
    </source>
</evidence>
<gene>
    <name evidence="2" type="ORF">Plo01_66220</name>
</gene>
<feature type="compositionally biased region" description="Gly residues" evidence="1">
    <location>
        <begin position="136"/>
        <end position="157"/>
    </location>
</feature>
<feature type="compositionally biased region" description="Basic and acidic residues" evidence="1">
    <location>
        <begin position="262"/>
        <end position="274"/>
    </location>
</feature>
<feature type="compositionally biased region" description="Basic and acidic residues" evidence="1">
    <location>
        <begin position="89"/>
        <end position="101"/>
    </location>
</feature>
<evidence type="ECO:0000256" key="1">
    <source>
        <dbReference type="SAM" id="MobiDB-lite"/>
    </source>
</evidence>
<name>A0A8J3W8Y2_9ACTN</name>
<comment type="caution">
    <text evidence="2">The sequence shown here is derived from an EMBL/GenBank/DDBJ whole genome shotgun (WGS) entry which is preliminary data.</text>
</comment>
<feature type="compositionally biased region" description="Low complexity" evidence="1">
    <location>
        <begin position="21"/>
        <end position="36"/>
    </location>
</feature>
<organism evidence="2 3">
    <name type="scientific">Planobispora longispora</name>
    <dbReference type="NCBI Taxonomy" id="28887"/>
    <lineage>
        <taxon>Bacteria</taxon>
        <taxon>Bacillati</taxon>
        <taxon>Actinomycetota</taxon>
        <taxon>Actinomycetes</taxon>
        <taxon>Streptosporangiales</taxon>
        <taxon>Streptosporangiaceae</taxon>
        <taxon>Planobispora</taxon>
    </lineage>
</organism>
<proteinExistence type="predicted"/>